<feature type="region of interest" description="Disordered" evidence="1">
    <location>
        <begin position="569"/>
        <end position="650"/>
    </location>
</feature>
<reference evidence="3" key="1">
    <citation type="journal article" date="2023" name="G3 (Bethesda)">
        <title>A reference genome for the long-term kleptoplast-retaining sea slug Elysia crispata morphotype clarki.</title>
        <authorList>
            <person name="Eastman K.E."/>
            <person name="Pendleton A.L."/>
            <person name="Shaikh M.A."/>
            <person name="Suttiyut T."/>
            <person name="Ogas R."/>
            <person name="Tomko P."/>
            <person name="Gavelis G."/>
            <person name="Widhalm J.R."/>
            <person name="Wisecaver J.H."/>
        </authorList>
    </citation>
    <scope>NUCLEOTIDE SEQUENCE</scope>
    <source>
        <strain evidence="3">ECLA1</strain>
    </source>
</reference>
<keyword evidence="2" id="KW-1133">Transmembrane helix</keyword>
<feature type="compositionally biased region" description="Basic residues" evidence="1">
    <location>
        <begin position="217"/>
        <end position="227"/>
    </location>
</feature>
<dbReference type="AlphaFoldDB" id="A0AAE0YBP0"/>
<feature type="transmembrane region" description="Helical" evidence="2">
    <location>
        <begin position="451"/>
        <end position="471"/>
    </location>
</feature>
<keyword evidence="2" id="KW-0812">Transmembrane</keyword>
<feature type="region of interest" description="Disordered" evidence="1">
    <location>
        <begin position="739"/>
        <end position="763"/>
    </location>
</feature>
<feature type="compositionally biased region" description="Basic and acidic residues" evidence="1">
    <location>
        <begin position="373"/>
        <end position="385"/>
    </location>
</feature>
<evidence type="ECO:0000313" key="4">
    <source>
        <dbReference type="Proteomes" id="UP001283361"/>
    </source>
</evidence>
<keyword evidence="2" id="KW-0472">Membrane</keyword>
<comment type="caution">
    <text evidence="3">The sequence shown here is derived from an EMBL/GenBank/DDBJ whole genome shotgun (WGS) entry which is preliminary data.</text>
</comment>
<feature type="region of interest" description="Disordered" evidence="1">
    <location>
        <begin position="294"/>
        <end position="320"/>
    </location>
</feature>
<dbReference type="Proteomes" id="UP001283361">
    <property type="component" value="Unassembled WGS sequence"/>
</dbReference>
<organism evidence="3 4">
    <name type="scientific">Elysia crispata</name>
    <name type="common">lettuce slug</name>
    <dbReference type="NCBI Taxonomy" id="231223"/>
    <lineage>
        <taxon>Eukaryota</taxon>
        <taxon>Metazoa</taxon>
        <taxon>Spiralia</taxon>
        <taxon>Lophotrochozoa</taxon>
        <taxon>Mollusca</taxon>
        <taxon>Gastropoda</taxon>
        <taxon>Heterobranchia</taxon>
        <taxon>Euthyneura</taxon>
        <taxon>Panpulmonata</taxon>
        <taxon>Sacoglossa</taxon>
        <taxon>Placobranchoidea</taxon>
        <taxon>Plakobranchidae</taxon>
        <taxon>Elysia</taxon>
    </lineage>
</organism>
<feature type="compositionally biased region" description="Polar residues" evidence="1">
    <location>
        <begin position="69"/>
        <end position="87"/>
    </location>
</feature>
<feature type="compositionally biased region" description="Polar residues" evidence="1">
    <location>
        <begin position="294"/>
        <end position="303"/>
    </location>
</feature>
<feature type="compositionally biased region" description="Basic and acidic residues" evidence="1">
    <location>
        <begin position="610"/>
        <end position="637"/>
    </location>
</feature>
<sequence length="970" mass="107561">MPPRQDLIAYHVVVSIYTSQILRSKTQPELINDQTAMERDYRGKTLHQSCGLTEVKVFDKTASVDRHTSTSLSHNNQCATGSGQGRNMGTPEMLKNKQRDENHCRNPRPFRVPNQTERVPYMDCEAPQTFRPRAASDNLPKRHRLIQTGNDGGNPDSAGEGHLPHCNQQLHRGASAGTMPQARDYRPGKAPSSPGRQRPYRESSWFSRARARSDTHLHKKHGRRHRDWHATSDSTALIGSSSASSSAAEDDWANHLLADKIESTDMLESHAIIAENCRSSNFTTKSTIKYSTTGDLCNTTSDSNHTKDRPSQGGSQRSMTTHVQMDYLQVPTGWRPAGQTGDGRTSLSLTCSHPLEHRHSRCSNHRQQQADEPLLHHNHKDDLSRRSGRPLRYFLIGKATICFSTWLVFVLLMLLGVGVILTSLWFTFECKHSFQAVRPLLPNTASFCNTMGMPALFAACTVLFTVCGLACTGRKFTGYALIVIASVEILQAVTTLTFYNCRVLSAGRVLASVNASLLECHAAVHPGRETPNLARLQLGGISGGHLGGLPAKAPRGKVSMFPFSVTMPNTAEYPTPSPETRHKRRLGRSPWHKDMTSSRHLGDNSVGKTIKHENPILKEDKRSIEKVSHSTDGDTREISPYTSYDESRENTAHATRLNPEMKDVTVVSGRGDDAWSLNYQVDCASDSHFFQLLTQTASRNTVDKCKRVCQTYQAVCEVSWEDYIEEEAFLNMNDENSDYRSANGGASPPAVRGLSGSESVQGVHSSRPVRGAQLSAHARQGDLQRVLENLGDREIQIRGRQHDFRRVVQQCGSRVEERVHNLCYYDNQVILPMSICAPVAYILFSCCFIYLARLEVARKERKGCSKIVTSASSSSSTNTASIMMSSTATQWSRAGSTFSSASAASDEGEASGFLPRLRRSCVCFPWGRRVRLSKHSQSSHELLRLHTVMYSISTIVGLTMIESDVVAEAV</sequence>
<evidence type="ECO:0000313" key="3">
    <source>
        <dbReference type="EMBL" id="KAK3739646.1"/>
    </source>
</evidence>
<keyword evidence="4" id="KW-1185">Reference proteome</keyword>
<feature type="transmembrane region" description="Helical" evidence="2">
    <location>
        <begin position="393"/>
        <end position="426"/>
    </location>
</feature>
<feature type="region of interest" description="Disordered" evidence="1">
    <location>
        <begin position="360"/>
        <end position="385"/>
    </location>
</feature>
<proteinExistence type="predicted"/>
<dbReference type="EMBL" id="JAWDGP010006508">
    <property type="protein sequence ID" value="KAK3739646.1"/>
    <property type="molecule type" value="Genomic_DNA"/>
</dbReference>
<accession>A0AAE0YBP0</accession>
<evidence type="ECO:0000256" key="2">
    <source>
        <dbReference type="SAM" id="Phobius"/>
    </source>
</evidence>
<name>A0AAE0YBP0_9GAST</name>
<protein>
    <submittedName>
        <fullName evidence="3">Uncharacterized protein</fullName>
    </submittedName>
</protein>
<gene>
    <name evidence="3" type="ORF">RRG08_010146</name>
</gene>
<feature type="compositionally biased region" description="Basic and acidic residues" evidence="1">
    <location>
        <begin position="591"/>
        <end position="602"/>
    </location>
</feature>
<evidence type="ECO:0000256" key="1">
    <source>
        <dbReference type="SAM" id="MobiDB-lite"/>
    </source>
</evidence>
<feature type="transmembrane region" description="Helical" evidence="2">
    <location>
        <begin position="478"/>
        <end position="499"/>
    </location>
</feature>
<feature type="region of interest" description="Disordered" evidence="1">
    <location>
        <begin position="130"/>
        <end position="230"/>
    </location>
</feature>
<feature type="transmembrane region" description="Helical" evidence="2">
    <location>
        <begin position="829"/>
        <end position="852"/>
    </location>
</feature>
<feature type="region of interest" description="Disordered" evidence="1">
    <location>
        <begin position="66"/>
        <end position="89"/>
    </location>
</feature>